<dbReference type="FunFam" id="1.20.1740.10:FF:000001">
    <property type="entry name" value="Amino acid permease"/>
    <property type="match status" value="1"/>
</dbReference>
<feature type="transmembrane region" description="Helical" evidence="6">
    <location>
        <begin position="342"/>
        <end position="364"/>
    </location>
</feature>
<evidence type="ECO:0000259" key="7">
    <source>
        <dbReference type="Pfam" id="PF00324"/>
    </source>
</evidence>
<gene>
    <name evidence="8" type="ORF">PSALAMII_LOCUS9865</name>
</gene>
<feature type="transmembrane region" description="Helical" evidence="6">
    <location>
        <begin position="85"/>
        <end position="105"/>
    </location>
</feature>
<dbReference type="AlphaFoldDB" id="A0A9W4NX57"/>
<dbReference type="GO" id="GO:0015171">
    <property type="term" value="F:amino acid transmembrane transporter activity"/>
    <property type="evidence" value="ECO:0007669"/>
    <property type="project" value="TreeGrafter"/>
</dbReference>
<keyword evidence="2" id="KW-0813">Transport</keyword>
<feature type="transmembrane region" description="Helical" evidence="6">
    <location>
        <begin position="125"/>
        <end position="146"/>
    </location>
</feature>
<feature type="transmembrane region" description="Helical" evidence="6">
    <location>
        <begin position="496"/>
        <end position="514"/>
    </location>
</feature>
<organism evidence="8 9">
    <name type="scientific">Penicillium salamii</name>
    <dbReference type="NCBI Taxonomy" id="1612424"/>
    <lineage>
        <taxon>Eukaryota</taxon>
        <taxon>Fungi</taxon>
        <taxon>Dikarya</taxon>
        <taxon>Ascomycota</taxon>
        <taxon>Pezizomycotina</taxon>
        <taxon>Eurotiomycetes</taxon>
        <taxon>Eurotiomycetidae</taxon>
        <taxon>Eurotiales</taxon>
        <taxon>Aspergillaceae</taxon>
        <taxon>Penicillium</taxon>
    </lineage>
</organism>
<dbReference type="InterPro" id="IPR050524">
    <property type="entry name" value="APC_YAT"/>
</dbReference>
<protein>
    <recommendedName>
        <fullName evidence="7">Amino acid permease/ SLC12A domain-containing protein</fullName>
    </recommendedName>
</protein>
<evidence type="ECO:0000256" key="6">
    <source>
        <dbReference type="SAM" id="Phobius"/>
    </source>
</evidence>
<dbReference type="Gene3D" id="1.20.1740.10">
    <property type="entry name" value="Amino acid/polyamine transporter I"/>
    <property type="match status" value="1"/>
</dbReference>
<feature type="domain" description="Amino acid permease/ SLC12A" evidence="7">
    <location>
        <begin position="57"/>
        <end position="518"/>
    </location>
</feature>
<dbReference type="OrthoDB" id="10062876at2759"/>
<evidence type="ECO:0000256" key="5">
    <source>
        <dbReference type="ARBA" id="ARBA00023136"/>
    </source>
</evidence>
<feature type="transmembrane region" description="Helical" evidence="6">
    <location>
        <begin position="200"/>
        <end position="217"/>
    </location>
</feature>
<feature type="transmembrane region" description="Helical" evidence="6">
    <location>
        <begin position="465"/>
        <end position="484"/>
    </location>
</feature>
<keyword evidence="4 6" id="KW-1133">Transmembrane helix</keyword>
<accession>A0A9W4NX57</accession>
<dbReference type="EMBL" id="CAJVPG010000443">
    <property type="protein sequence ID" value="CAG8420936.1"/>
    <property type="molecule type" value="Genomic_DNA"/>
</dbReference>
<sequence>MSVSKIIGNDEAEKDGTEVLGYATSQGIAEDFKEPQEGIVFSSSQSAGLHRRLGNRHVQLIAIGGSIGTGLFVAIGGALSKGGPASLLLALVIQSIMLSMVNNSIAEMTTYMPVSGGFISHAGKWVDDAWGFLAGWNLFIFMALSIPFEISAVNLFLQFWRDDIPAWAVCIACILVYVGINIFTVHAYGETEFWLSSGKVLLMIILICFTFITMVGGNPNHDPYGFRHWRNPGAFSEYVSTGASGHFEGFLACLWTAIFIVTGPEYVSALSAEAKHPRVYVKQAFKVVYWRSIIFFVGGAVCVGILLAYNDPILVDAVENGKSSASASPYIIAMENLGITGLPHLICALMLTTVFSAGNTYWYATTRGLYSLAAGGRAPQIFAKTNSRGIPIYCNVVALSFSCLSFLQLSGDAMTVLNWFISLTTANILINYVVISVTYICFFRACQAQNFDRTKLPYYAYFQPYCGYISLTWMLLMLFCFGYRSLVSWSVEDLFLSYTMLILAPILFIFWKVYHRTRWLSPGEVDLNWEADAVALYEISEHQQPTKFWREILNMFMVRR</sequence>
<dbReference type="InterPro" id="IPR004841">
    <property type="entry name" value="AA-permease/SLC12A_dom"/>
</dbReference>
<evidence type="ECO:0000256" key="1">
    <source>
        <dbReference type="ARBA" id="ARBA00004141"/>
    </source>
</evidence>
<dbReference type="PANTHER" id="PTHR43341">
    <property type="entry name" value="AMINO ACID PERMEASE"/>
    <property type="match status" value="1"/>
</dbReference>
<evidence type="ECO:0000256" key="2">
    <source>
        <dbReference type="ARBA" id="ARBA00022448"/>
    </source>
</evidence>
<feature type="transmembrane region" description="Helical" evidence="6">
    <location>
        <begin position="166"/>
        <end position="188"/>
    </location>
</feature>
<dbReference type="GO" id="GO:0016020">
    <property type="term" value="C:membrane"/>
    <property type="evidence" value="ECO:0007669"/>
    <property type="project" value="UniProtKB-SubCell"/>
</dbReference>
<comment type="caution">
    <text evidence="8">The sequence shown here is derived from an EMBL/GenBank/DDBJ whole genome shotgun (WGS) entry which is preliminary data.</text>
</comment>
<dbReference type="PIRSF" id="PIRSF006060">
    <property type="entry name" value="AA_transporter"/>
    <property type="match status" value="1"/>
</dbReference>
<keyword evidence="3 6" id="KW-0812">Transmembrane</keyword>
<feature type="transmembrane region" description="Helical" evidence="6">
    <location>
        <begin position="249"/>
        <end position="267"/>
    </location>
</feature>
<keyword evidence="5 6" id="KW-0472">Membrane</keyword>
<name>A0A9W4NX57_9EURO</name>
<feature type="transmembrane region" description="Helical" evidence="6">
    <location>
        <begin position="390"/>
        <end position="407"/>
    </location>
</feature>
<evidence type="ECO:0000256" key="3">
    <source>
        <dbReference type="ARBA" id="ARBA00022692"/>
    </source>
</evidence>
<feature type="transmembrane region" description="Helical" evidence="6">
    <location>
        <begin position="419"/>
        <end position="445"/>
    </location>
</feature>
<comment type="subcellular location">
    <subcellularLocation>
        <location evidence="1">Membrane</location>
        <topology evidence="1">Multi-pass membrane protein</topology>
    </subcellularLocation>
</comment>
<evidence type="ECO:0000313" key="8">
    <source>
        <dbReference type="EMBL" id="CAG8420936.1"/>
    </source>
</evidence>
<evidence type="ECO:0000256" key="4">
    <source>
        <dbReference type="ARBA" id="ARBA00022989"/>
    </source>
</evidence>
<dbReference type="Pfam" id="PF00324">
    <property type="entry name" value="AA_permease"/>
    <property type="match status" value="1"/>
</dbReference>
<proteinExistence type="predicted"/>
<feature type="transmembrane region" description="Helical" evidence="6">
    <location>
        <begin position="60"/>
        <end position="79"/>
    </location>
</feature>
<dbReference type="Proteomes" id="UP001152649">
    <property type="component" value="Unassembled WGS sequence"/>
</dbReference>
<dbReference type="PANTHER" id="PTHR43341:SF6">
    <property type="entry name" value="AMINO ACID TRANSPORTER (EUROFUNG)"/>
    <property type="match status" value="1"/>
</dbReference>
<keyword evidence="9" id="KW-1185">Reference proteome</keyword>
<evidence type="ECO:0000313" key="9">
    <source>
        <dbReference type="Proteomes" id="UP001152649"/>
    </source>
</evidence>
<feature type="transmembrane region" description="Helical" evidence="6">
    <location>
        <begin position="288"/>
        <end position="309"/>
    </location>
</feature>
<reference evidence="8" key="1">
    <citation type="submission" date="2021-07" db="EMBL/GenBank/DDBJ databases">
        <authorList>
            <person name="Branca A.L. A."/>
        </authorList>
    </citation>
    <scope>NUCLEOTIDE SEQUENCE</scope>
</reference>